<proteinExistence type="predicted"/>
<reference evidence="8 9" key="1">
    <citation type="submission" date="2024-09" db="EMBL/GenBank/DDBJ databases">
        <authorList>
            <person name="Zhang Z.-H."/>
        </authorList>
    </citation>
    <scope>NUCLEOTIDE SEQUENCE [LARGE SCALE GENOMIC DNA]</scope>
    <source>
        <strain evidence="8 9">HHTR114</strain>
    </source>
</reference>
<keyword evidence="4" id="KW-0378">Hydrolase</keyword>
<dbReference type="CDD" id="cd03426">
    <property type="entry name" value="NUDIX_CoAse_Nudt7"/>
    <property type="match status" value="1"/>
</dbReference>
<keyword evidence="5" id="KW-0460">Magnesium</keyword>
<evidence type="ECO:0000256" key="3">
    <source>
        <dbReference type="ARBA" id="ARBA00022723"/>
    </source>
</evidence>
<keyword evidence="6" id="KW-0464">Manganese</keyword>
<feature type="domain" description="Nudix hydrolase" evidence="7">
    <location>
        <begin position="52"/>
        <end position="185"/>
    </location>
</feature>
<evidence type="ECO:0000256" key="5">
    <source>
        <dbReference type="ARBA" id="ARBA00022842"/>
    </source>
</evidence>
<dbReference type="PANTHER" id="PTHR12992:SF11">
    <property type="entry name" value="MITOCHONDRIAL COENZYME A DIPHOSPHATASE NUDT8"/>
    <property type="match status" value="1"/>
</dbReference>
<dbReference type="RefSeq" id="WP_379882388.1">
    <property type="nucleotide sequence ID" value="NZ_JBHPON010000002.1"/>
</dbReference>
<dbReference type="NCBIfam" id="NF007980">
    <property type="entry name" value="PRK10707.1"/>
    <property type="match status" value="1"/>
</dbReference>
<dbReference type="InterPro" id="IPR045121">
    <property type="entry name" value="CoAse"/>
</dbReference>
<evidence type="ECO:0000259" key="7">
    <source>
        <dbReference type="PROSITE" id="PS51462"/>
    </source>
</evidence>
<gene>
    <name evidence="8" type="ORF">ACFMB1_12570</name>
</gene>
<keyword evidence="9" id="KW-1185">Reference proteome</keyword>
<comment type="cofactor">
    <cofactor evidence="2">
        <name>Mg(2+)</name>
        <dbReference type="ChEBI" id="CHEBI:18420"/>
    </cofactor>
</comment>
<evidence type="ECO:0000313" key="8">
    <source>
        <dbReference type="EMBL" id="MFC6036381.1"/>
    </source>
</evidence>
<dbReference type="Proteomes" id="UP001596116">
    <property type="component" value="Unassembled WGS sequence"/>
</dbReference>
<evidence type="ECO:0000256" key="6">
    <source>
        <dbReference type="ARBA" id="ARBA00023211"/>
    </source>
</evidence>
<evidence type="ECO:0000256" key="2">
    <source>
        <dbReference type="ARBA" id="ARBA00001946"/>
    </source>
</evidence>
<comment type="caution">
    <text evidence="8">The sequence shown here is derived from an EMBL/GenBank/DDBJ whole genome shotgun (WGS) entry which is preliminary data.</text>
</comment>
<dbReference type="SUPFAM" id="SSF55811">
    <property type="entry name" value="Nudix"/>
    <property type="match status" value="1"/>
</dbReference>
<evidence type="ECO:0000256" key="4">
    <source>
        <dbReference type="ARBA" id="ARBA00022801"/>
    </source>
</evidence>
<dbReference type="PANTHER" id="PTHR12992">
    <property type="entry name" value="NUDIX HYDROLASE"/>
    <property type="match status" value="1"/>
</dbReference>
<protein>
    <submittedName>
        <fullName evidence="8">CoA pyrophosphatase</fullName>
    </submittedName>
</protein>
<comment type="cofactor">
    <cofactor evidence="1">
        <name>Mn(2+)</name>
        <dbReference type="ChEBI" id="CHEBI:29035"/>
    </cofactor>
</comment>
<evidence type="ECO:0000313" key="9">
    <source>
        <dbReference type="Proteomes" id="UP001596116"/>
    </source>
</evidence>
<dbReference type="InterPro" id="IPR000086">
    <property type="entry name" value="NUDIX_hydrolase_dom"/>
</dbReference>
<dbReference type="Gene3D" id="3.90.79.10">
    <property type="entry name" value="Nucleoside Triphosphate Pyrophosphohydrolase"/>
    <property type="match status" value="1"/>
</dbReference>
<dbReference type="PROSITE" id="PS51462">
    <property type="entry name" value="NUDIX"/>
    <property type="match status" value="1"/>
</dbReference>
<name>A0ABW1L0G6_9PROT</name>
<dbReference type="EMBL" id="JBHPON010000002">
    <property type="protein sequence ID" value="MFC6036381.1"/>
    <property type="molecule type" value="Genomic_DNA"/>
</dbReference>
<organism evidence="8 9">
    <name type="scientific">Hyphococcus aureus</name>
    <dbReference type="NCBI Taxonomy" id="2666033"/>
    <lineage>
        <taxon>Bacteria</taxon>
        <taxon>Pseudomonadati</taxon>
        <taxon>Pseudomonadota</taxon>
        <taxon>Alphaproteobacteria</taxon>
        <taxon>Parvularculales</taxon>
        <taxon>Parvularculaceae</taxon>
        <taxon>Hyphococcus</taxon>
    </lineage>
</organism>
<accession>A0ABW1L0G6</accession>
<keyword evidence="3" id="KW-0479">Metal-binding</keyword>
<dbReference type="Pfam" id="PF00293">
    <property type="entry name" value="NUDIX"/>
    <property type="match status" value="1"/>
</dbReference>
<sequence length="218" mass="24143">MTNSDTQSLELRARIERNLKHATAARVRELFSEINPHLVGDKLFEKRWSAKRKDAAVLVPLIMREEGLRVIMTVRSSTMPSHAGQISFPGGKTHPEDESPVHTALREAHEEVNIPPDAVDVIGSLGVHRGGLGFSVTPVVGVVDASAPLRPCPREVDEIFEIPLDFVADLANHITEERHLEGVPYKMYAAPYGRYHIWGLTAGILRSFAETLQTEDIA</sequence>
<dbReference type="InterPro" id="IPR015797">
    <property type="entry name" value="NUDIX_hydrolase-like_dom_sf"/>
</dbReference>
<evidence type="ECO:0000256" key="1">
    <source>
        <dbReference type="ARBA" id="ARBA00001936"/>
    </source>
</evidence>